<reference evidence="3 5" key="2">
    <citation type="submission" date="2018-03" db="EMBL/GenBank/DDBJ databases">
        <authorList>
            <person name="Fogelqvist J."/>
        </authorList>
    </citation>
    <scope>NUCLEOTIDE SEQUENCE [LARGE SCALE GENOMIC DNA]</scope>
</reference>
<evidence type="ECO:0000313" key="4">
    <source>
        <dbReference type="Proteomes" id="UP000039324"/>
    </source>
</evidence>
<dbReference type="EMBL" id="OVEO01000009">
    <property type="protein sequence ID" value="SPQ98474.1"/>
    <property type="molecule type" value="Genomic_DNA"/>
</dbReference>
<feature type="region of interest" description="Disordered" evidence="1">
    <location>
        <begin position="240"/>
        <end position="265"/>
    </location>
</feature>
<evidence type="ECO:0000313" key="2">
    <source>
        <dbReference type="EMBL" id="CEP01040.1"/>
    </source>
</evidence>
<feature type="region of interest" description="Disordered" evidence="1">
    <location>
        <begin position="160"/>
        <end position="191"/>
    </location>
</feature>
<dbReference type="Proteomes" id="UP000290189">
    <property type="component" value="Unassembled WGS sequence"/>
</dbReference>
<evidence type="ECO:0000256" key="1">
    <source>
        <dbReference type="SAM" id="MobiDB-lite"/>
    </source>
</evidence>
<accession>A0A0G4J0D0</accession>
<dbReference type="EMBL" id="CDSF01000107">
    <property type="protein sequence ID" value="CEP01040.1"/>
    <property type="molecule type" value="Genomic_DNA"/>
</dbReference>
<feature type="region of interest" description="Disordered" evidence="1">
    <location>
        <begin position="74"/>
        <end position="116"/>
    </location>
</feature>
<geneLocation type="mitochondrion" evidence="3"/>
<gene>
    <name evidence="2" type="ORF">PBRA_008351</name>
    <name evidence="3" type="ORF">PLBR_LOCUS5689</name>
</gene>
<evidence type="ECO:0000313" key="3">
    <source>
        <dbReference type="EMBL" id="SPQ98474.1"/>
    </source>
</evidence>
<protein>
    <submittedName>
        <fullName evidence="2">Uncharacterized protein</fullName>
    </submittedName>
</protein>
<sequence length="290" mass="31863">MERDGVMAVVMRLYQRLDHGLLSAGEFVRELERQGVTVTSALLAALRKSTLPTFSSVVVALGISDYDPDVIRRTGQMPSESDGKVRLLGKPSPDSYPAWPPPDSLHPPQRLHRRQQRCPAYVENSADPPPRRPCYVTPACRSTLFGPIVEGPAVEDPAVLRRPRLRVSAPGPNDEPSQQAGHTRAPGEPGWVHQHRVPAAVEPPRWATGLRAVEDGATLHDPAVVRTAGLHRRRRLFIEHDPTQPGRPLPFGTERDVGPPSSAKVVPTFPTHFEALHARLRAQQRPPGTA</sequence>
<dbReference type="Proteomes" id="UP000039324">
    <property type="component" value="Unassembled WGS sequence"/>
</dbReference>
<organism evidence="2 4">
    <name type="scientific">Plasmodiophora brassicae</name>
    <name type="common">Clubroot disease agent</name>
    <dbReference type="NCBI Taxonomy" id="37360"/>
    <lineage>
        <taxon>Eukaryota</taxon>
        <taxon>Sar</taxon>
        <taxon>Rhizaria</taxon>
        <taxon>Endomyxa</taxon>
        <taxon>Phytomyxea</taxon>
        <taxon>Plasmodiophorida</taxon>
        <taxon>Plasmodiophoridae</taxon>
        <taxon>Plasmodiophora</taxon>
    </lineage>
</organism>
<keyword evidence="4" id="KW-1185">Reference proteome</keyword>
<reference evidence="2 4" key="1">
    <citation type="submission" date="2015-02" db="EMBL/GenBank/DDBJ databases">
        <authorList>
            <person name="Chooi Y.-H."/>
        </authorList>
    </citation>
    <scope>NUCLEOTIDE SEQUENCE [LARGE SCALE GENOMIC DNA]</scope>
    <source>
        <strain evidence="2">E3</strain>
    </source>
</reference>
<name>A0A0G4J0D0_PLABS</name>
<proteinExistence type="predicted"/>
<dbReference type="AlphaFoldDB" id="A0A0G4J0D0"/>
<keyword evidence="3" id="KW-0496">Mitochondrion</keyword>
<evidence type="ECO:0000313" key="5">
    <source>
        <dbReference type="Proteomes" id="UP000290189"/>
    </source>
</evidence>